<dbReference type="InterPro" id="IPR043157">
    <property type="entry name" value="Dynein_AAA1S"/>
</dbReference>
<dbReference type="InterPro" id="IPR013602">
    <property type="entry name" value="Dynein_heavy_linker"/>
</dbReference>
<feature type="region of interest" description="Disordered" evidence="17">
    <location>
        <begin position="1"/>
        <end position="33"/>
    </location>
</feature>
<dbReference type="InterPro" id="IPR041658">
    <property type="entry name" value="AAA_lid_11"/>
</dbReference>
<protein>
    <submittedName>
        <fullName evidence="19">Dynein heavy chain, domain-2,Dynein heavy chain domain,Dynein heavy chain, P-loop containing D4 domain,P</fullName>
    </submittedName>
</protein>
<dbReference type="FunFam" id="3.40.50.300:FF:000044">
    <property type="entry name" value="Dynein heavy chain 5, axonemal"/>
    <property type="match status" value="1"/>
</dbReference>
<keyword evidence="8" id="KW-0067">ATP-binding</keyword>
<accession>A0A5E4M4Q3</accession>
<dbReference type="InterPro" id="IPR027417">
    <property type="entry name" value="P-loop_NTPase"/>
</dbReference>
<evidence type="ECO:0000256" key="2">
    <source>
        <dbReference type="ARBA" id="ARBA00004430"/>
    </source>
</evidence>
<dbReference type="Pfam" id="PF08393">
    <property type="entry name" value="DHC_N2"/>
    <property type="match status" value="1"/>
</dbReference>
<dbReference type="Pfam" id="PF12774">
    <property type="entry name" value="AAA_6"/>
    <property type="match status" value="1"/>
</dbReference>
<keyword evidence="7" id="KW-0547">Nucleotide-binding</keyword>
<dbReference type="Gene3D" id="1.10.8.720">
    <property type="entry name" value="Region D6 of dynein motor"/>
    <property type="match status" value="1"/>
</dbReference>
<dbReference type="InterPro" id="IPR003593">
    <property type="entry name" value="AAA+_ATPase"/>
</dbReference>
<dbReference type="FunFam" id="1.20.920.30:FF:000002">
    <property type="entry name" value="Dynein axonemal heavy chain 3"/>
    <property type="match status" value="1"/>
</dbReference>
<dbReference type="PANTHER" id="PTHR22878">
    <property type="entry name" value="DYNEIN HEAVY CHAIN 6, AXONEMAL-LIKE-RELATED"/>
    <property type="match status" value="1"/>
</dbReference>
<dbReference type="InterPro" id="IPR026983">
    <property type="entry name" value="DHC"/>
</dbReference>
<dbReference type="InterPro" id="IPR042228">
    <property type="entry name" value="Dynein_linker_3"/>
</dbReference>
<dbReference type="FunFam" id="1.20.140.100:FF:000004">
    <property type="entry name" value="Dynein axonemal heavy chain 6"/>
    <property type="match status" value="1"/>
</dbReference>
<dbReference type="GO" id="GO:0005874">
    <property type="term" value="C:microtubule"/>
    <property type="evidence" value="ECO:0007669"/>
    <property type="project" value="UniProtKB-KW"/>
</dbReference>
<evidence type="ECO:0000256" key="15">
    <source>
        <dbReference type="ARBA" id="ARBA00023273"/>
    </source>
</evidence>
<dbReference type="Gene3D" id="3.40.50.300">
    <property type="entry name" value="P-loop containing nucleotide triphosphate hydrolases"/>
    <property type="match status" value="5"/>
</dbReference>
<dbReference type="Pfam" id="PF03028">
    <property type="entry name" value="Dynein_heavy"/>
    <property type="match status" value="1"/>
</dbReference>
<dbReference type="Gene3D" id="6.10.140.1060">
    <property type="match status" value="1"/>
</dbReference>
<keyword evidence="14" id="KW-0206">Cytoskeleton</keyword>
<keyword evidence="15" id="KW-0966">Cell projection</keyword>
<dbReference type="InterPro" id="IPR042219">
    <property type="entry name" value="AAA_lid_11_sf"/>
</dbReference>
<dbReference type="FunFam" id="1.20.1270.280:FF:000001">
    <property type="entry name" value="dynein heavy chain 7, axonemal"/>
    <property type="match status" value="1"/>
</dbReference>
<dbReference type="Pfam" id="PF18199">
    <property type="entry name" value="Dynein_C"/>
    <property type="match status" value="1"/>
</dbReference>
<dbReference type="Gene3D" id="3.20.180.20">
    <property type="entry name" value="Dynein heavy chain, N-terminal domain 2"/>
    <property type="match status" value="1"/>
</dbReference>
<dbReference type="FunFam" id="1.10.8.1220:FF:000001">
    <property type="entry name" value="Dynein axonemal heavy chain 5"/>
    <property type="match status" value="1"/>
</dbReference>
<dbReference type="Pfam" id="PF17852">
    <property type="entry name" value="Dynein_AAA_lid"/>
    <property type="match status" value="1"/>
</dbReference>
<dbReference type="Gene3D" id="1.20.1270.280">
    <property type="match status" value="1"/>
</dbReference>
<dbReference type="FunFam" id="3.10.490.20:FF:000001">
    <property type="entry name" value="dynein heavy chain 7, axonemal"/>
    <property type="match status" value="1"/>
</dbReference>
<dbReference type="Gene3D" id="1.20.920.20">
    <property type="match status" value="1"/>
</dbReference>
<dbReference type="Gene3D" id="3.10.490.20">
    <property type="match status" value="1"/>
</dbReference>
<keyword evidence="6" id="KW-0677">Repeat</keyword>
<dbReference type="GO" id="GO:0051959">
    <property type="term" value="F:dynein light intermediate chain binding"/>
    <property type="evidence" value="ECO:0007669"/>
    <property type="project" value="InterPro"/>
</dbReference>
<dbReference type="FunFam" id="3.40.50.300:FF:000362">
    <property type="entry name" value="Dynein, axonemal, heavy chain 6"/>
    <property type="match status" value="1"/>
</dbReference>
<dbReference type="SMART" id="SM00382">
    <property type="entry name" value="AAA"/>
    <property type="match status" value="2"/>
</dbReference>
<evidence type="ECO:0000256" key="8">
    <source>
        <dbReference type="ARBA" id="ARBA00022840"/>
    </source>
</evidence>
<dbReference type="InterPro" id="IPR024743">
    <property type="entry name" value="Dynein_HC_stalk"/>
</dbReference>
<dbReference type="FunFam" id="1.20.920.20:FF:000006">
    <property type="entry name" value="Dynein, axonemal, heavy chain 6"/>
    <property type="match status" value="1"/>
</dbReference>
<dbReference type="InterPro" id="IPR041589">
    <property type="entry name" value="DNAH3_AAA_lid_1"/>
</dbReference>
<evidence type="ECO:0000256" key="17">
    <source>
        <dbReference type="SAM" id="MobiDB-lite"/>
    </source>
</evidence>
<dbReference type="EMBL" id="CABPRJ010000070">
    <property type="protein sequence ID" value="VVC27189.1"/>
    <property type="molecule type" value="Genomic_DNA"/>
</dbReference>
<evidence type="ECO:0000313" key="19">
    <source>
        <dbReference type="EMBL" id="VVC27189.1"/>
    </source>
</evidence>
<dbReference type="FunFam" id="3.40.50.300:FF:001328">
    <property type="entry name" value="Dynein heavy chain 6, axonemal"/>
    <property type="match status" value="1"/>
</dbReference>
<dbReference type="FunFam" id="3.40.50.300:FF:002141">
    <property type="entry name" value="Dynein heavy chain"/>
    <property type="match status" value="1"/>
</dbReference>
<dbReference type="Gene3D" id="1.10.287.2620">
    <property type="match status" value="1"/>
</dbReference>
<feature type="coiled-coil region" evidence="16">
    <location>
        <begin position="2736"/>
        <end position="2770"/>
    </location>
</feature>
<dbReference type="InterPro" id="IPR024317">
    <property type="entry name" value="Dynein_heavy_chain_D4_dom"/>
</dbReference>
<feature type="compositionally biased region" description="Basic and acidic residues" evidence="17">
    <location>
        <begin position="12"/>
        <end position="33"/>
    </location>
</feature>
<feature type="compositionally biased region" description="Polar residues" evidence="17">
    <location>
        <begin position="1"/>
        <end position="11"/>
    </location>
</feature>
<evidence type="ECO:0000256" key="13">
    <source>
        <dbReference type="ARBA" id="ARBA00023175"/>
    </source>
</evidence>
<evidence type="ECO:0000256" key="10">
    <source>
        <dbReference type="ARBA" id="ARBA00023017"/>
    </source>
</evidence>
<keyword evidence="11 16" id="KW-0175">Coiled coil</keyword>
<evidence type="ECO:0000256" key="14">
    <source>
        <dbReference type="ARBA" id="ARBA00023212"/>
    </source>
</evidence>
<dbReference type="Pfam" id="PF12780">
    <property type="entry name" value="AAA_8"/>
    <property type="match status" value="1"/>
</dbReference>
<keyword evidence="5" id="KW-0493">Microtubule</keyword>
<dbReference type="Pfam" id="PF12775">
    <property type="entry name" value="AAA_7"/>
    <property type="match status" value="1"/>
</dbReference>
<feature type="domain" description="AAA+ ATPase" evidence="18">
    <location>
        <begin position="1216"/>
        <end position="1355"/>
    </location>
</feature>
<dbReference type="InterPro" id="IPR035706">
    <property type="entry name" value="AAA_9"/>
</dbReference>
<dbReference type="InterPro" id="IPR004273">
    <property type="entry name" value="Dynein_heavy_D6_P-loop"/>
</dbReference>
<dbReference type="Gene3D" id="1.10.472.130">
    <property type="match status" value="1"/>
</dbReference>
<evidence type="ECO:0000256" key="16">
    <source>
        <dbReference type="SAM" id="Coils"/>
    </source>
</evidence>
<dbReference type="GO" id="GO:0045505">
    <property type="term" value="F:dynein intermediate chain binding"/>
    <property type="evidence" value="ECO:0007669"/>
    <property type="project" value="InterPro"/>
</dbReference>
<dbReference type="FunFam" id="1.10.8.720:FF:000001">
    <property type="entry name" value="dynein heavy chain 7, axonemal"/>
    <property type="match status" value="1"/>
</dbReference>
<comment type="similarity">
    <text evidence="3">Belongs to the dynein heavy chain family.</text>
</comment>
<keyword evidence="20" id="KW-1185">Reference proteome</keyword>
<evidence type="ECO:0000256" key="6">
    <source>
        <dbReference type="ARBA" id="ARBA00022737"/>
    </source>
</evidence>
<dbReference type="InterPro" id="IPR042222">
    <property type="entry name" value="Dynein_2_N"/>
</dbReference>
<dbReference type="FunFam" id="1.20.58.1120:FF:000005">
    <property type="entry name" value="Dynein, axonemal, heavy chain 12"/>
    <property type="match status" value="1"/>
</dbReference>
<gene>
    <name evidence="19" type="ORF">CINCED_3A023641</name>
</gene>
<keyword evidence="4" id="KW-0963">Cytoplasm</keyword>
<dbReference type="GO" id="GO:0003341">
    <property type="term" value="P:cilium movement"/>
    <property type="evidence" value="ECO:0007669"/>
    <property type="project" value="UniProtKB-ARBA"/>
</dbReference>
<dbReference type="Gene3D" id="1.20.140.100">
    <property type="entry name" value="Dynein heavy chain, N-terminal domain 2"/>
    <property type="match status" value="1"/>
</dbReference>
<dbReference type="PANTHER" id="PTHR22878:SF70">
    <property type="entry name" value="DYNEIN HEAVY CHAIN 2, AXONEMAL"/>
    <property type="match status" value="1"/>
</dbReference>
<evidence type="ECO:0000313" key="20">
    <source>
        <dbReference type="Proteomes" id="UP000325440"/>
    </source>
</evidence>
<dbReference type="Proteomes" id="UP000325440">
    <property type="component" value="Unassembled WGS sequence"/>
</dbReference>
<dbReference type="SUPFAM" id="SSF52540">
    <property type="entry name" value="P-loop containing nucleoside triphosphate hydrolases"/>
    <property type="match status" value="4"/>
</dbReference>
<dbReference type="GO" id="GO:0008569">
    <property type="term" value="F:minus-end-directed microtubule motor activity"/>
    <property type="evidence" value="ECO:0007669"/>
    <property type="project" value="InterPro"/>
</dbReference>
<evidence type="ECO:0000256" key="3">
    <source>
        <dbReference type="ARBA" id="ARBA00008887"/>
    </source>
</evidence>
<evidence type="ECO:0000256" key="11">
    <source>
        <dbReference type="ARBA" id="ARBA00023054"/>
    </source>
</evidence>
<evidence type="ECO:0000256" key="9">
    <source>
        <dbReference type="ARBA" id="ARBA00022846"/>
    </source>
</evidence>
<evidence type="ECO:0000259" key="18">
    <source>
        <dbReference type="SMART" id="SM00382"/>
    </source>
</evidence>
<dbReference type="FunFam" id="1.10.8.710:FF:000004">
    <property type="entry name" value="Dynein axonemal heavy chain 6"/>
    <property type="match status" value="1"/>
</dbReference>
<dbReference type="InterPro" id="IPR043160">
    <property type="entry name" value="Dynein_C_barrel"/>
</dbReference>
<proteinExistence type="inferred from homology"/>
<organism evidence="19 20">
    <name type="scientific">Cinara cedri</name>
    <dbReference type="NCBI Taxonomy" id="506608"/>
    <lineage>
        <taxon>Eukaryota</taxon>
        <taxon>Metazoa</taxon>
        <taxon>Ecdysozoa</taxon>
        <taxon>Arthropoda</taxon>
        <taxon>Hexapoda</taxon>
        <taxon>Insecta</taxon>
        <taxon>Pterygota</taxon>
        <taxon>Neoptera</taxon>
        <taxon>Paraneoptera</taxon>
        <taxon>Hemiptera</taxon>
        <taxon>Sternorrhyncha</taxon>
        <taxon>Aphidomorpha</taxon>
        <taxon>Aphidoidea</taxon>
        <taxon>Aphididae</taxon>
        <taxon>Lachninae</taxon>
        <taxon>Cinara</taxon>
    </lineage>
</organism>
<dbReference type="Pfam" id="PF12777">
    <property type="entry name" value="MT"/>
    <property type="match status" value="1"/>
</dbReference>
<dbReference type="GO" id="GO:0005858">
    <property type="term" value="C:axonemal dynein complex"/>
    <property type="evidence" value="ECO:0007669"/>
    <property type="project" value="UniProtKB-ARBA"/>
</dbReference>
<dbReference type="Pfam" id="PF18198">
    <property type="entry name" value="AAA_lid_11"/>
    <property type="match status" value="1"/>
</dbReference>
<evidence type="ECO:0000256" key="1">
    <source>
        <dbReference type="ARBA" id="ARBA00004230"/>
    </source>
</evidence>
<keyword evidence="12" id="KW-0969">Cilium</keyword>
<dbReference type="InterPro" id="IPR041466">
    <property type="entry name" value="Dynein_AAA5_ext"/>
</dbReference>
<dbReference type="FunFam" id="3.40.50.300:FF:001145">
    <property type="entry name" value="Putative dynein heavy chain"/>
    <property type="match status" value="1"/>
</dbReference>
<feature type="domain" description="AAA+ ATPase" evidence="18">
    <location>
        <begin position="1867"/>
        <end position="2014"/>
    </location>
</feature>
<dbReference type="OrthoDB" id="447173at2759"/>
<evidence type="ECO:0000256" key="12">
    <source>
        <dbReference type="ARBA" id="ARBA00023069"/>
    </source>
</evidence>
<dbReference type="InterPro" id="IPR035699">
    <property type="entry name" value="AAA_6"/>
</dbReference>
<dbReference type="GO" id="GO:0031514">
    <property type="term" value="C:motile cilium"/>
    <property type="evidence" value="ECO:0007669"/>
    <property type="project" value="UniProtKB-SubCell"/>
</dbReference>
<name>A0A5E4M4Q3_9HEMI</name>
<dbReference type="Gene3D" id="1.20.58.1120">
    <property type="match status" value="1"/>
</dbReference>
<dbReference type="InterPro" id="IPR041228">
    <property type="entry name" value="Dynein_C"/>
</dbReference>
<keyword evidence="13" id="KW-0505">Motor protein</keyword>
<sequence>MYQPVKNNVSETNKKRIKDEKDSKKNKATEERMEREKFRRNMILNYAEHLLPAKQRFKDPLIQYYYFIKYGIQIDTQLYTPIGKGMMKRIIDRIPKEYQQMNLFSTLKVEMMNEYLSWSKNVIVRIGSIDLYEPQDDFSSINSPFRAEIRKNNPLWAKSIKFAKSSIEKNLQQLNPIIVKMIASWYKDFRETIFLNFNERQYKDMRFSILEFRKLILLQLSAVRYKLLDKWFDCVKRIFENKKYNYKLSTINDTKTQTAFYDFIAYLMQKHYKEFVLKTNVEFTESMCDPEILKFDIDNYYQCIVFFFDIDNIILNQNHITFTFFLKRTTIQFNYSLANINLSKVSTVKDLEVWFDINFDNREIIDTNIDKLLKNLDGLWEQRKSFIEKTNKLLYLINGVAKNDVIVFLSTDHTLDEYKRYVIKYDKISSDIPSEINSTETIGIFTFDFTGIINILRKQADKFRDAIIAKMKSTYADIGKKLNKQCVDLCDVILTAPQNTDELIKIVNFITNTRNTVLPDIKERTAGVLLCEIFLMDFIQFTNEELQQNTETFQSVGHVTTVLLDSAKMIKEKTQLFKKVLLERTAMFKAQLNVYKTEVDEFVNYGDASDINKYSEKSRYLNDKLNEALVTIEELNKEEKYFELKETAYPLRKVIANTLAPYKQLYDNCSEFIANHSKWMSSKIGTYDPEQIDLDLNVYYRNITKLERSFMNNPAPLGIAKTIRSSMELFKARIPEILTLGNLGLKDRHWKAISNVVNFHIHSNQNLKLEQILNLNLRKFTAQLELISDGATKESNLERKLNGMMGEWRDINFSISDYKDTGTSILSGMDDVQILLDDHILKTATMKTSPFVKPFKNQLIEWEANLNCLNEIIDLLVNVQLTWMYLESIFSSQDIQNQMPEESRKFNAVDKIWRNLMKDIKKSPNIVNSVNIENILQNLKKSRDFLELVQKGLNNYLETKRLYFPRFFFLSNDELLEILSETKDPKKVQPHLKKCFEGIASLVFTEKLEVLSMVSSEKEVVKLSIEINTAKAKGQVEKWLVELEQSMKITVREVIGKALVAYQQTARQEWVVQWPGQVVLAVSSTFWTTEMIEAIKQHPNGLSKYLDKCNGQIGKIIKLVRGVLPVQTRLTLEALIVIDVHAKDVVEDLANKNIRKTNDFGWISQLRYYWMEENMVTFMINASLAYGYEYLGNSSRLVITPLTDRCYRTLFCALQLNLGGAPEGPAGTGKTETTKDLAKAVAKQCVVFNCSDSMDYIGLGKFFKGLLSCGAWACFDEFNRIDLEVLSVVAQQILSIQRGIQSGQTKLFFEGSNLTLDPTCAVFITMNPGYAGRSELPDNLKALFRSVAMMVPDYALISEIVLYSQGFSLARSLSVKIVATYKLCSEQLSSQNHYDYGMRAVKTVLTAAGNLKLKYPDEDENILMLRSINDVNLPKFLKHDVPLFKGLTSDLFPGIVLPTPDYQILNDAIEKSCKKLNLQCTPFFLTKIQQIYEMMIVRHGFMIVGMPFSGKTCAYKVLSEALKTIEEKKLMNEHKVEIMVINPKSITLGQLYGQFDLISHEWSDGILAVGFRKFASSDNLNRKWLIFDGPVDAIWIESMNTVLDDNKKLCLISGEIIQLANTTNLIFEPMDLDVASPATVSRCGMIFMESVSLGWECLVQSWINQQSPYLSTTSIQILENLVIRFARPILFMLRRCNMTEVFPTSDSNLVRSFTNICDTFMKPYSNEEYMKTVLQSDVRAQIECICFFSAIWSMGAALDLKSRIKFNLMCRALQKDKFPKKVARALNIPVELCPSPTKSYSNPIPKEGLVYDYYYVLVDKGKGQWKPWTDFVEEEPPIPKDVPFNEIIVPTVDTVRNQILMAMLLEHNKPMMMVGKTGTGKSAYTMNYIFTKLDRNVNWPSFVNFSAQTSANVTQDIIMGKLNKRRRGVFGPPIGTKCVIFIDDVSMPQKEYYGAQPPIELLRQYLDKFPWYDRKELAAINIQDVLLLCAMGPPSSGNTVTPRFSRHFNILVINSFDDPTMVSIFSSILFWHLENKGFNKNFQPCVQQLIDSTLDLHTKSIGYLLPTPEKSHYLFNLRDFSKLIQGILFSIPSTIHDVISMKRLWVHEILRVYYDRLVDDSDRLWFFDNLCFSCKEFLGEDINKMFQYLTTKENNNIVSQTELRQLIYCDFSDPNAINKSYKEVRDLDSLRETVEQFLDEFNSISKKPMQLVIFRFALEHLSRISRIINQPRGHALLIGLGGSGRQSLTRLAAHISQFELFQIQMTSLYGMNEWHEDLKDVFKRVTITFDQNIVFLFTDSEIKDEGMVEDINNLLNSGEVPNLFMPDEKIEICEKMRNLDKQRDKTIQTDGSTTALFNLFIQIVRDQLHISLAFSPIGNGLRTRIRKFPSLVQCCTIDWFQSWPSDALTAVATHFLSDVELTDHERNVSIIMCQHFHLTTQNLSLEFDTQLKRKTYITPTSYLEMISTFKDVLSKKREEILTAKRRYEVGLEKLQNAADDIAIMQTELTYLEPEIKSAAVKVKIIMEKIEKENIEVSKVKHNIEKDEEKAMVTAAEAQGIKDECEAHMLAAKPAMDAALAALNTVTSQDITFVKSMKNPPKAVKLVMEAICTIRDIKPDKVPDKSTGKMVEDYWGPSKKLLNDIKFLEQLINFDKDNIPSRVMKVINEKYITDPEFDPNKVKNASIAAQGLCKWVIAMSSYDIVAKEIAPKRIALIEAETMFNDAMEALNEKRTQLRAVELKLKLVQDSLDENQREMTLLQNKADGVQIKMKRANELIGGLGGEKQRWGNTALDLGERYLNLTGDLLVSSGIIAYLGPFTMDYRSNQIKSWVVEMQKNKIVCTKDFQLSAVLGKPVEIRAWNVAGLPTDLFSIDNGIIVTNARRSALMIDPQGQANKWIKTMEMENSLHIIRFNLPNYISQLEHAITNGQPVLLENVYEELDPILEPILLTQIFLTGGRYCLQLGDAIIEYDDNFRLYITTKLRNPHYLPEVAVKVVLLNFMITPIGLEDQLLGVVVAKDRPDLETEKNQLIIQGAQNAKSLKDIEDKILQVLSSSEGNILDDEGAVTILSSSKVLANEINEKQAAAEITEISIDKTRQQYRVVATHSTKLFFTIDTLANIDPMYQYSLAWFINLFTSAIRNSPKRIQIDDRTFELIKYFTYSLYVNICRSLFEKDKLLFSLIMAINLSDKINKDEWIFFITGGISLDNPLKNPIGWLTDKSWNELCKLDDFPKFKGIRMDFESNTNAWKVIYDSLEPHLTPFPDPWDKHLNYFQKCLVLRLLRYDKILPSIQHFIAYESLLEAKFTIPPPFDMATTFDDSNSSTPLVFVLTPGADPTDMLLKFSEKSGFGARFIALSLGQGQGPIASRLIGDATRLGNWILLQNCHLAKSWMTQLEVICEKLSSEQTHPEFRLWLTSYPVEYFPVSVLQNSIKMTNEPPKGLQANIYRSFMSDPIINEEFFEGCKQKSNFKKMLFGLCFFHALIQERRHFGPIGWNRPYEFNETDLKISVVQLQNFLNEYPTIQFDALRYLTGECNYGGRVTDDWDRRCLITFLNRFYTRDIVTKKNYRFDKTGTYCCPHLDKHDEFIQYIEQLPLITVPTIFGLNENADLIKAQQETDILMTSIISTQSMESSNEGEGVSSENLVIMFALDVLNKLPPPFDTVLALERYPTSYNQSMNTVLVQEMGRFNNLLNSISSSLINIQKAMKGLILISNELEELSQSIILGKLPSTWARNSYPSLKPLGSYIKDFLQRMNFFQKWYVYDAPDVFWLSGFYFTQAFLTGAQQNFARKYKIPIDLLTFDYKIMKRTFVVDTPPEDGVYVYGLFLDGARWSGNAFAIKESRPKQLFDVMPLVHMVPIKKADLRLGNVYTCPVYKTSERKGTLSTTGHSTNFVISLAMPIDKPSEHWVMRGVALLCQLSQ</sequence>
<dbReference type="Gene3D" id="1.10.8.710">
    <property type="match status" value="1"/>
</dbReference>
<dbReference type="Gene3D" id="1.10.8.1220">
    <property type="match status" value="1"/>
</dbReference>
<keyword evidence="10" id="KW-0243">Dynein</keyword>
<evidence type="ECO:0000256" key="7">
    <source>
        <dbReference type="ARBA" id="ARBA00022741"/>
    </source>
</evidence>
<comment type="subcellular location">
    <subcellularLocation>
        <location evidence="1">Cell projection</location>
        <location evidence="1">Cilium</location>
        <location evidence="1">Flagellum</location>
    </subcellularLocation>
    <subcellularLocation>
        <location evidence="2">Cytoplasm</location>
        <location evidence="2">Cytoskeleton</location>
        <location evidence="2">Cilium axoneme</location>
    </subcellularLocation>
</comment>
<dbReference type="Pfam" id="PF17857">
    <property type="entry name" value="AAA_lid_1"/>
    <property type="match status" value="1"/>
</dbReference>
<dbReference type="FunFam" id="1.10.287.2620:FF:000002">
    <property type="entry name" value="Dynein heavy chain 2, axonemal"/>
    <property type="match status" value="1"/>
</dbReference>
<dbReference type="GO" id="GO:0005524">
    <property type="term" value="F:ATP binding"/>
    <property type="evidence" value="ECO:0007669"/>
    <property type="project" value="UniProtKB-KW"/>
</dbReference>
<keyword evidence="9" id="KW-0282">Flagellum</keyword>
<evidence type="ECO:0000256" key="5">
    <source>
        <dbReference type="ARBA" id="ARBA00022701"/>
    </source>
</evidence>
<dbReference type="Pfam" id="PF12781">
    <property type="entry name" value="AAA_9"/>
    <property type="match status" value="1"/>
</dbReference>
<dbReference type="Gene3D" id="1.20.920.30">
    <property type="match status" value="1"/>
</dbReference>
<dbReference type="FunFam" id="3.20.180.20:FF:000003">
    <property type="entry name" value="Dynein heavy chain 12, axonemal"/>
    <property type="match status" value="1"/>
</dbReference>
<reference evidence="19 20" key="1">
    <citation type="submission" date="2019-08" db="EMBL/GenBank/DDBJ databases">
        <authorList>
            <person name="Alioto T."/>
            <person name="Alioto T."/>
            <person name="Gomez Garrido J."/>
        </authorList>
    </citation>
    <scope>NUCLEOTIDE SEQUENCE [LARGE SCALE GENOMIC DNA]</scope>
</reference>
<evidence type="ECO:0000256" key="4">
    <source>
        <dbReference type="ARBA" id="ARBA00022490"/>
    </source>
</evidence>